<evidence type="ECO:0000313" key="1">
    <source>
        <dbReference type="EMBL" id="KRX26714.1"/>
    </source>
</evidence>
<dbReference type="Proteomes" id="UP000054630">
    <property type="component" value="Unassembled WGS sequence"/>
</dbReference>
<keyword evidence="2" id="KW-1185">Reference proteome</keyword>
<protein>
    <submittedName>
        <fullName evidence="1">Uncharacterized protein</fullName>
    </submittedName>
</protein>
<proteinExistence type="predicted"/>
<name>A0A0V0SJC0_9BILA</name>
<reference evidence="1 2" key="1">
    <citation type="submission" date="2015-01" db="EMBL/GenBank/DDBJ databases">
        <title>Evolution of Trichinella species and genotypes.</title>
        <authorList>
            <person name="Korhonen P.K."/>
            <person name="Edoardo P."/>
            <person name="Giuseppe L.R."/>
            <person name="Gasser R.B."/>
        </authorList>
    </citation>
    <scope>NUCLEOTIDE SEQUENCE [LARGE SCALE GENOMIC DNA]</scope>
    <source>
        <strain evidence="1">ISS37</strain>
    </source>
</reference>
<comment type="caution">
    <text evidence="1">The sequence shown here is derived from an EMBL/GenBank/DDBJ whole genome shotgun (WGS) entry which is preliminary data.</text>
</comment>
<dbReference type="AlphaFoldDB" id="A0A0V0SJC0"/>
<accession>A0A0V0SJC0</accession>
<dbReference type="EMBL" id="JYDL01000006">
    <property type="protein sequence ID" value="KRX26714.1"/>
    <property type="molecule type" value="Genomic_DNA"/>
</dbReference>
<sequence length="60" mass="7012">MDENNISRYVAHFSISRLFIATQSGDKPPLWPVKFAQQTMFARWRPVGLFPQSVRKDFPT</sequence>
<organism evidence="1 2">
    <name type="scientific">Trichinella nelsoni</name>
    <dbReference type="NCBI Taxonomy" id="6336"/>
    <lineage>
        <taxon>Eukaryota</taxon>
        <taxon>Metazoa</taxon>
        <taxon>Ecdysozoa</taxon>
        <taxon>Nematoda</taxon>
        <taxon>Enoplea</taxon>
        <taxon>Dorylaimia</taxon>
        <taxon>Trichinellida</taxon>
        <taxon>Trichinellidae</taxon>
        <taxon>Trichinella</taxon>
    </lineage>
</organism>
<evidence type="ECO:0000313" key="2">
    <source>
        <dbReference type="Proteomes" id="UP000054630"/>
    </source>
</evidence>
<gene>
    <name evidence="1" type="ORF">T07_14806</name>
</gene>